<name>A0AAD8LB55_TARER</name>
<dbReference type="AlphaFoldDB" id="A0AAD8LB55"/>
<dbReference type="Proteomes" id="UP001229421">
    <property type="component" value="Unassembled WGS sequence"/>
</dbReference>
<protein>
    <submittedName>
        <fullName evidence="2">Uncharacterized protein</fullName>
    </submittedName>
</protein>
<sequence>MKLIFCFFLTDHSVHLYYLFLNLCNSHIGIDGTKVDDMAVKSVKIHLNHSESIALSTVVQLVLVICLLRPVYFVTVFHLEDTFIIWEVIIQTCFSHIYLVITAAGHRCQKPSSC</sequence>
<keyword evidence="1" id="KW-0812">Transmembrane</keyword>
<comment type="caution">
    <text evidence="2">The sequence shown here is derived from an EMBL/GenBank/DDBJ whole genome shotgun (WGS) entry which is preliminary data.</text>
</comment>
<gene>
    <name evidence="2" type="ORF">QVD17_00198</name>
</gene>
<reference evidence="2" key="1">
    <citation type="journal article" date="2023" name="bioRxiv">
        <title>Improved chromosome-level genome assembly for marigold (Tagetes erecta).</title>
        <authorList>
            <person name="Jiang F."/>
            <person name="Yuan L."/>
            <person name="Wang S."/>
            <person name="Wang H."/>
            <person name="Xu D."/>
            <person name="Wang A."/>
            <person name="Fan W."/>
        </authorList>
    </citation>
    <scope>NUCLEOTIDE SEQUENCE</scope>
    <source>
        <strain evidence="2">WSJ</strain>
        <tissue evidence="2">Leaf</tissue>
    </source>
</reference>
<keyword evidence="1" id="KW-1133">Transmembrane helix</keyword>
<evidence type="ECO:0000313" key="2">
    <source>
        <dbReference type="EMBL" id="KAK1434455.1"/>
    </source>
</evidence>
<accession>A0AAD8LB55</accession>
<feature type="transmembrane region" description="Helical" evidence="1">
    <location>
        <begin position="53"/>
        <end position="77"/>
    </location>
</feature>
<evidence type="ECO:0000313" key="3">
    <source>
        <dbReference type="Proteomes" id="UP001229421"/>
    </source>
</evidence>
<feature type="transmembrane region" description="Helical" evidence="1">
    <location>
        <begin position="83"/>
        <end position="101"/>
    </location>
</feature>
<organism evidence="2 3">
    <name type="scientific">Tagetes erecta</name>
    <name type="common">African marigold</name>
    <dbReference type="NCBI Taxonomy" id="13708"/>
    <lineage>
        <taxon>Eukaryota</taxon>
        <taxon>Viridiplantae</taxon>
        <taxon>Streptophyta</taxon>
        <taxon>Embryophyta</taxon>
        <taxon>Tracheophyta</taxon>
        <taxon>Spermatophyta</taxon>
        <taxon>Magnoliopsida</taxon>
        <taxon>eudicotyledons</taxon>
        <taxon>Gunneridae</taxon>
        <taxon>Pentapetalae</taxon>
        <taxon>asterids</taxon>
        <taxon>campanulids</taxon>
        <taxon>Asterales</taxon>
        <taxon>Asteraceae</taxon>
        <taxon>Asteroideae</taxon>
        <taxon>Heliantheae alliance</taxon>
        <taxon>Tageteae</taxon>
        <taxon>Tagetes</taxon>
    </lineage>
</organism>
<keyword evidence="3" id="KW-1185">Reference proteome</keyword>
<keyword evidence="1" id="KW-0472">Membrane</keyword>
<dbReference type="EMBL" id="JAUHHV010000001">
    <property type="protein sequence ID" value="KAK1434455.1"/>
    <property type="molecule type" value="Genomic_DNA"/>
</dbReference>
<evidence type="ECO:0000256" key="1">
    <source>
        <dbReference type="SAM" id="Phobius"/>
    </source>
</evidence>
<proteinExistence type="predicted"/>